<dbReference type="SMART" id="SM00228">
    <property type="entry name" value="PDZ"/>
    <property type="match status" value="1"/>
</dbReference>
<dbReference type="InterPro" id="IPR001478">
    <property type="entry name" value="PDZ"/>
</dbReference>
<gene>
    <name evidence="6" type="ORF">WJX74_002858</name>
</gene>
<protein>
    <recommendedName>
        <fullName evidence="5">PDZ domain-containing protein</fullName>
    </recommendedName>
</protein>
<keyword evidence="7" id="KW-1185">Reference proteome</keyword>
<dbReference type="InterPro" id="IPR009003">
    <property type="entry name" value="Peptidase_S1_PA"/>
</dbReference>
<dbReference type="InterPro" id="IPR051201">
    <property type="entry name" value="Chloro_Bact_Ser_Proteases"/>
</dbReference>
<dbReference type="FunFam" id="2.40.10.10:FF:000001">
    <property type="entry name" value="Periplasmic serine protease DegS"/>
    <property type="match status" value="1"/>
</dbReference>
<evidence type="ECO:0000256" key="1">
    <source>
        <dbReference type="ARBA" id="ARBA00010541"/>
    </source>
</evidence>
<name>A0AAW1RD40_9CHLO</name>
<evidence type="ECO:0000256" key="3">
    <source>
        <dbReference type="ARBA" id="ARBA00022801"/>
    </source>
</evidence>
<accession>A0AAW1RD40</accession>
<evidence type="ECO:0000313" key="6">
    <source>
        <dbReference type="EMBL" id="KAK9831619.1"/>
    </source>
</evidence>
<comment type="caution">
    <text evidence="6">The sequence shown here is derived from an EMBL/GenBank/DDBJ whole genome shotgun (WGS) entry which is preliminary data.</text>
</comment>
<evidence type="ECO:0000313" key="7">
    <source>
        <dbReference type="Proteomes" id="UP001438707"/>
    </source>
</evidence>
<evidence type="ECO:0000256" key="4">
    <source>
        <dbReference type="ARBA" id="ARBA00022825"/>
    </source>
</evidence>
<organism evidence="6 7">
    <name type="scientific">Apatococcus lobatus</name>
    <dbReference type="NCBI Taxonomy" id="904363"/>
    <lineage>
        <taxon>Eukaryota</taxon>
        <taxon>Viridiplantae</taxon>
        <taxon>Chlorophyta</taxon>
        <taxon>core chlorophytes</taxon>
        <taxon>Trebouxiophyceae</taxon>
        <taxon>Chlorellales</taxon>
        <taxon>Chlorellaceae</taxon>
        <taxon>Apatococcus</taxon>
    </lineage>
</organism>
<sequence length="459" mass="48777">MLRYGKATNLRLLVRSASQSRQATGFASASDRLGDPSLPAYSTGAARAQPVMASAPAQDQDPYAKLKVSDIQRILDAAHIDYRDCFEREQLLQRLRENAGRLGGSLSHQLQSLQRQQPMQAGGLSNLTAGQLTAQHQLFMDEQYVVNLFQANRPSVVHITSLLSSPQAMFSASTQERPAGQGSGFIWDTAGHVVTNFHVIQRAERIKATLYNNEVHEAELVGMEPDKDLAVLRLKGSKSAFQPLAVGSSQGLLVGQKTFAIGAPFGLDQTLTAGIVSGLGREVRGITGRMIRDVVQTDAAVNPGNSGGPLLDSRGRLIGVNTMIYSSSGASVGVGFAIPSDTVRRVVNQIIRYGKVVRPTLGISMVTDQSAAPVIGQGKGVIIREVLPGTGAAQAGLRGLQTANAGQTLVGDIITAIGSLQIGMTEDLASAIEQFNVGDQIPLTIRRDGQLIQITVPLL</sequence>
<dbReference type="Pfam" id="PF13365">
    <property type="entry name" value="Trypsin_2"/>
    <property type="match status" value="1"/>
</dbReference>
<dbReference type="InterPro" id="IPR001940">
    <property type="entry name" value="Peptidase_S1C"/>
</dbReference>
<dbReference type="SUPFAM" id="SSF50156">
    <property type="entry name" value="PDZ domain-like"/>
    <property type="match status" value="1"/>
</dbReference>
<dbReference type="PANTHER" id="PTHR43343">
    <property type="entry name" value="PEPTIDASE S12"/>
    <property type="match status" value="1"/>
</dbReference>
<dbReference type="InterPro" id="IPR043504">
    <property type="entry name" value="Peptidase_S1_PA_chymotrypsin"/>
</dbReference>
<feature type="domain" description="PDZ" evidence="5">
    <location>
        <begin position="350"/>
        <end position="422"/>
    </location>
</feature>
<dbReference type="SUPFAM" id="SSF50494">
    <property type="entry name" value="Trypsin-like serine proteases"/>
    <property type="match status" value="1"/>
</dbReference>
<reference evidence="6 7" key="1">
    <citation type="journal article" date="2024" name="Nat. Commun.">
        <title>Phylogenomics reveals the evolutionary origins of lichenization in chlorophyte algae.</title>
        <authorList>
            <person name="Puginier C."/>
            <person name="Libourel C."/>
            <person name="Otte J."/>
            <person name="Skaloud P."/>
            <person name="Haon M."/>
            <person name="Grisel S."/>
            <person name="Petersen M."/>
            <person name="Berrin J.G."/>
            <person name="Delaux P.M."/>
            <person name="Dal Grande F."/>
            <person name="Keller J."/>
        </authorList>
    </citation>
    <scope>NUCLEOTIDE SEQUENCE [LARGE SCALE GENOMIC DNA]</scope>
    <source>
        <strain evidence="6 7">SAG 2145</strain>
    </source>
</reference>
<dbReference type="GO" id="GO:0006508">
    <property type="term" value="P:proteolysis"/>
    <property type="evidence" value="ECO:0007669"/>
    <property type="project" value="UniProtKB-KW"/>
</dbReference>
<dbReference type="EMBL" id="JALJOS010000013">
    <property type="protein sequence ID" value="KAK9831619.1"/>
    <property type="molecule type" value="Genomic_DNA"/>
</dbReference>
<dbReference type="PANTHER" id="PTHR43343:SF3">
    <property type="entry name" value="PROTEASE DO-LIKE 8, CHLOROPLASTIC"/>
    <property type="match status" value="1"/>
</dbReference>
<evidence type="ECO:0000259" key="5">
    <source>
        <dbReference type="PROSITE" id="PS50106"/>
    </source>
</evidence>
<dbReference type="InterPro" id="IPR036034">
    <property type="entry name" value="PDZ_sf"/>
</dbReference>
<dbReference type="Gene3D" id="2.30.42.10">
    <property type="match status" value="1"/>
</dbReference>
<dbReference type="Pfam" id="PF13180">
    <property type="entry name" value="PDZ_2"/>
    <property type="match status" value="1"/>
</dbReference>
<keyword evidence="4" id="KW-0720">Serine protease</keyword>
<dbReference type="PROSITE" id="PS50106">
    <property type="entry name" value="PDZ"/>
    <property type="match status" value="1"/>
</dbReference>
<proteinExistence type="inferred from homology"/>
<comment type="similarity">
    <text evidence="1">Belongs to the peptidase S1C family.</text>
</comment>
<dbReference type="PRINTS" id="PR00834">
    <property type="entry name" value="PROTEASES2C"/>
</dbReference>
<keyword evidence="3" id="KW-0378">Hydrolase</keyword>
<dbReference type="Gene3D" id="2.40.10.10">
    <property type="entry name" value="Trypsin-like serine proteases"/>
    <property type="match status" value="2"/>
</dbReference>
<evidence type="ECO:0000256" key="2">
    <source>
        <dbReference type="ARBA" id="ARBA00022670"/>
    </source>
</evidence>
<keyword evidence="2" id="KW-0645">Protease</keyword>
<dbReference type="GO" id="GO:0004252">
    <property type="term" value="F:serine-type endopeptidase activity"/>
    <property type="evidence" value="ECO:0007669"/>
    <property type="project" value="InterPro"/>
</dbReference>
<dbReference type="Proteomes" id="UP001438707">
    <property type="component" value="Unassembled WGS sequence"/>
</dbReference>
<dbReference type="AlphaFoldDB" id="A0AAW1RD40"/>